<feature type="compositionally biased region" description="Low complexity" evidence="2">
    <location>
        <begin position="131"/>
        <end position="143"/>
    </location>
</feature>
<gene>
    <name evidence="5" type="ORF">CBR_g54207</name>
</gene>
<sequence>MMVSGSTATWLQYPWLIPQVHGKGSDGGGVGTGSDPYVSGSCATEGIVAADRSNWRMPPPSGQLPVGAPEPAAETTVPMRRRVRGRFCYGDHEGGVLLDRAAAAEIEAEEELCALGNDNHKWMRNRDYFSSSGASSAHSSGGSLVNHSKGVRKRRREEEEEVVSLGGEIGGGGDPYIVSDPIDGQSKEGIDTIASAVAPPVASSESVDISSLPGAGAIIPLLPAAASTASRYSLAAGWSERVYPNLVSVEQLRALCQQERARREVETFAGASSSQSLVLSSNSTFGPLTAAASIIPLPGPACASSGGGVRIEEVFDEAEERNCGEHNDRSSAIGLGPLNNEPQEEVVVEPIDVDGQPAADNMVGDFAHRVQSGSEVIPPTAYKMFGVVFPGKSSVLDATRFVQVDQAHWVLDLNSLVGPAYEQIIEICIFLPNGTLLPADAALAVYVKAPGSSWEYRGAVSNARPSAVLPLSWPRPTAPVPHLTAPGVPLSGQIGISVDPLSGLPSMDVGNQKKGEEFARTVAENLFNFMQSCCKSSDKVVASTDVVDRWFIRFQEKLRRDPECILRMAAGV</sequence>
<dbReference type="Gramene" id="GBG65914">
    <property type="protein sequence ID" value="GBG65914"/>
    <property type="gene ID" value="CBR_g54207"/>
</dbReference>
<protein>
    <submittedName>
        <fullName evidence="5">Uncharacterized protein</fullName>
    </submittedName>
</protein>
<dbReference type="GO" id="GO:0005829">
    <property type="term" value="C:cytosol"/>
    <property type="evidence" value="ECO:0007669"/>
    <property type="project" value="TreeGrafter"/>
</dbReference>
<dbReference type="InterPro" id="IPR031318">
    <property type="entry name" value="OPI10"/>
</dbReference>
<name>A0A388K781_CHABU</name>
<keyword evidence="6" id="KW-1185">Reference proteome</keyword>
<dbReference type="Proteomes" id="UP000265515">
    <property type="component" value="Unassembled WGS sequence"/>
</dbReference>
<evidence type="ECO:0000313" key="6">
    <source>
        <dbReference type="Proteomes" id="UP000265515"/>
    </source>
</evidence>
<evidence type="ECO:0000259" key="3">
    <source>
        <dbReference type="Pfam" id="PF05603"/>
    </source>
</evidence>
<evidence type="ECO:0000256" key="1">
    <source>
        <dbReference type="ARBA" id="ARBA00006623"/>
    </source>
</evidence>
<dbReference type="EMBL" id="BFEA01000067">
    <property type="protein sequence ID" value="GBG65914.1"/>
    <property type="molecule type" value="Genomic_DNA"/>
</dbReference>
<evidence type="ECO:0000313" key="5">
    <source>
        <dbReference type="EMBL" id="GBG65914.1"/>
    </source>
</evidence>
<dbReference type="PANTHER" id="PTHR12925">
    <property type="entry name" value="HIKESHI FAMILY MEMBER"/>
    <property type="match status" value="1"/>
</dbReference>
<feature type="domain" description="Hikeshi-like N-terminal" evidence="3">
    <location>
        <begin position="399"/>
        <end position="475"/>
    </location>
</feature>
<dbReference type="GO" id="GO:0006606">
    <property type="term" value="P:protein import into nucleus"/>
    <property type="evidence" value="ECO:0007669"/>
    <property type="project" value="TreeGrafter"/>
</dbReference>
<comment type="similarity">
    <text evidence="1">Belongs to the OPI10 family.</text>
</comment>
<feature type="region of interest" description="Disordered" evidence="2">
    <location>
        <begin position="131"/>
        <end position="167"/>
    </location>
</feature>
<dbReference type="AlphaFoldDB" id="A0A388K781"/>
<evidence type="ECO:0000259" key="4">
    <source>
        <dbReference type="Pfam" id="PF21057"/>
    </source>
</evidence>
<dbReference type="PANTHER" id="PTHR12925:SF0">
    <property type="entry name" value="PROTEIN HIKESHI"/>
    <property type="match status" value="1"/>
</dbReference>
<dbReference type="STRING" id="69332.A0A388K781"/>
<dbReference type="Pfam" id="PF21057">
    <property type="entry name" value="Hikeshi-like_C"/>
    <property type="match status" value="1"/>
</dbReference>
<dbReference type="InterPro" id="IPR008493">
    <property type="entry name" value="Hikeshi-like_N"/>
</dbReference>
<feature type="domain" description="Hikeshi-like C-terminal" evidence="4">
    <location>
        <begin position="516"/>
        <end position="563"/>
    </location>
</feature>
<dbReference type="OrthoDB" id="10248398at2759"/>
<dbReference type="GO" id="GO:0061608">
    <property type="term" value="F:nuclear import signal receptor activity"/>
    <property type="evidence" value="ECO:0007669"/>
    <property type="project" value="TreeGrafter"/>
</dbReference>
<dbReference type="GO" id="GO:0005634">
    <property type="term" value="C:nucleus"/>
    <property type="evidence" value="ECO:0007669"/>
    <property type="project" value="TreeGrafter"/>
</dbReference>
<dbReference type="Pfam" id="PF05603">
    <property type="entry name" value="Hikeshi-like_N"/>
    <property type="match status" value="1"/>
</dbReference>
<reference evidence="5 6" key="1">
    <citation type="journal article" date="2018" name="Cell">
        <title>The Chara Genome: Secondary Complexity and Implications for Plant Terrestrialization.</title>
        <authorList>
            <person name="Nishiyama T."/>
            <person name="Sakayama H."/>
            <person name="Vries J.D."/>
            <person name="Buschmann H."/>
            <person name="Saint-Marcoux D."/>
            <person name="Ullrich K.K."/>
            <person name="Haas F.B."/>
            <person name="Vanderstraeten L."/>
            <person name="Becker D."/>
            <person name="Lang D."/>
            <person name="Vosolsobe S."/>
            <person name="Rombauts S."/>
            <person name="Wilhelmsson P.K.I."/>
            <person name="Janitza P."/>
            <person name="Kern R."/>
            <person name="Heyl A."/>
            <person name="Rumpler F."/>
            <person name="Villalobos L.I.A.C."/>
            <person name="Clay J.M."/>
            <person name="Skokan R."/>
            <person name="Toyoda A."/>
            <person name="Suzuki Y."/>
            <person name="Kagoshima H."/>
            <person name="Schijlen E."/>
            <person name="Tajeshwar N."/>
            <person name="Catarino B."/>
            <person name="Hetherington A.J."/>
            <person name="Saltykova A."/>
            <person name="Bonnot C."/>
            <person name="Breuninger H."/>
            <person name="Symeonidi A."/>
            <person name="Radhakrishnan G.V."/>
            <person name="Van Nieuwerburgh F."/>
            <person name="Deforce D."/>
            <person name="Chang C."/>
            <person name="Karol K.G."/>
            <person name="Hedrich R."/>
            <person name="Ulvskov P."/>
            <person name="Glockner G."/>
            <person name="Delwiche C.F."/>
            <person name="Petrasek J."/>
            <person name="Van de Peer Y."/>
            <person name="Friml J."/>
            <person name="Beilby M."/>
            <person name="Dolan L."/>
            <person name="Kohara Y."/>
            <person name="Sugano S."/>
            <person name="Fujiyama A."/>
            <person name="Delaux P.-M."/>
            <person name="Quint M."/>
            <person name="TheiBen G."/>
            <person name="Hagemann M."/>
            <person name="Harholt J."/>
            <person name="Dunand C."/>
            <person name="Zachgo S."/>
            <person name="Langdale J."/>
            <person name="Maumus F."/>
            <person name="Straeten D.V.D."/>
            <person name="Gould S.B."/>
            <person name="Rensing S.A."/>
        </authorList>
    </citation>
    <scope>NUCLEOTIDE SEQUENCE [LARGE SCALE GENOMIC DNA]</scope>
    <source>
        <strain evidence="5 6">S276</strain>
    </source>
</reference>
<accession>A0A388K781</accession>
<comment type="caution">
    <text evidence="5">The sequence shown here is derived from an EMBL/GenBank/DDBJ whole genome shotgun (WGS) entry which is preliminary data.</text>
</comment>
<proteinExistence type="inferred from homology"/>
<dbReference type="InterPro" id="IPR048364">
    <property type="entry name" value="Hikeshi-like_C"/>
</dbReference>
<organism evidence="5 6">
    <name type="scientific">Chara braunii</name>
    <name type="common">Braun's stonewort</name>
    <dbReference type="NCBI Taxonomy" id="69332"/>
    <lineage>
        <taxon>Eukaryota</taxon>
        <taxon>Viridiplantae</taxon>
        <taxon>Streptophyta</taxon>
        <taxon>Charophyceae</taxon>
        <taxon>Charales</taxon>
        <taxon>Characeae</taxon>
        <taxon>Chara</taxon>
    </lineage>
</organism>
<evidence type="ECO:0000256" key="2">
    <source>
        <dbReference type="SAM" id="MobiDB-lite"/>
    </source>
</evidence>